<reference evidence="2 3" key="1">
    <citation type="journal article" date="2018" name="Sci. Data">
        <title>The draft genome sequence of cork oak.</title>
        <authorList>
            <person name="Ramos A.M."/>
            <person name="Usie A."/>
            <person name="Barbosa P."/>
            <person name="Barros P.M."/>
            <person name="Capote T."/>
            <person name="Chaves I."/>
            <person name="Simoes F."/>
            <person name="Abreu I."/>
            <person name="Carrasquinho I."/>
            <person name="Faro C."/>
            <person name="Guimaraes J.B."/>
            <person name="Mendonca D."/>
            <person name="Nobrega F."/>
            <person name="Rodrigues L."/>
            <person name="Saibo N.J.M."/>
            <person name="Varela M.C."/>
            <person name="Egas C."/>
            <person name="Matos J."/>
            <person name="Miguel C.M."/>
            <person name="Oliveira M.M."/>
            <person name="Ricardo C.P."/>
            <person name="Goncalves S."/>
        </authorList>
    </citation>
    <scope>NUCLEOTIDE SEQUENCE [LARGE SCALE GENOMIC DNA]</scope>
    <source>
        <strain evidence="3">cv. HL8</strain>
    </source>
</reference>
<dbReference type="EMBL" id="PKMF04000074">
    <property type="protein sequence ID" value="KAK7852627.1"/>
    <property type="molecule type" value="Genomic_DNA"/>
</dbReference>
<accession>A0AAW0LPK2</accession>
<dbReference type="Gramene" id="rna-CFP56_25598">
    <property type="protein sequence ID" value="cds-POF02895.1"/>
    <property type="gene ID" value="gene-CFP56_25598"/>
</dbReference>
<evidence type="ECO:0000256" key="1">
    <source>
        <dbReference type="SAM" id="MobiDB-lite"/>
    </source>
</evidence>
<evidence type="ECO:0000313" key="2">
    <source>
        <dbReference type="EMBL" id="KAK7852627.1"/>
    </source>
</evidence>
<sequence length="81" mass="9006">MSSESFIDLASVKSPPPSKLPDLEASAGDFEFRLKYPVAMLPADELFFDGKFFPLQLSSVKPQVNNATIFEIRSPESPKTR</sequence>
<dbReference type="Proteomes" id="UP000237347">
    <property type="component" value="Unassembled WGS sequence"/>
</dbReference>
<comment type="caution">
    <text evidence="2">The sequence shown here is derived from an EMBL/GenBank/DDBJ whole genome shotgun (WGS) entry which is preliminary data.</text>
</comment>
<dbReference type="AlphaFoldDB" id="A0AAW0LPK2"/>
<protein>
    <submittedName>
        <fullName evidence="2">Uncharacterized protein</fullName>
    </submittedName>
</protein>
<evidence type="ECO:0000313" key="3">
    <source>
        <dbReference type="Proteomes" id="UP000237347"/>
    </source>
</evidence>
<proteinExistence type="predicted"/>
<gene>
    <name evidence="2" type="ORF">CFP56_038549</name>
</gene>
<organism evidence="2 3">
    <name type="scientific">Quercus suber</name>
    <name type="common">Cork oak</name>
    <dbReference type="NCBI Taxonomy" id="58331"/>
    <lineage>
        <taxon>Eukaryota</taxon>
        <taxon>Viridiplantae</taxon>
        <taxon>Streptophyta</taxon>
        <taxon>Embryophyta</taxon>
        <taxon>Tracheophyta</taxon>
        <taxon>Spermatophyta</taxon>
        <taxon>Magnoliopsida</taxon>
        <taxon>eudicotyledons</taxon>
        <taxon>Gunneridae</taxon>
        <taxon>Pentapetalae</taxon>
        <taxon>rosids</taxon>
        <taxon>fabids</taxon>
        <taxon>Fagales</taxon>
        <taxon>Fagaceae</taxon>
        <taxon>Quercus</taxon>
    </lineage>
</organism>
<name>A0AAW0LPK2_QUESU</name>
<feature type="region of interest" description="Disordered" evidence="1">
    <location>
        <begin position="1"/>
        <end position="22"/>
    </location>
</feature>
<keyword evidence="3" id="KW-1185">Reference proteome</keyword>